<evidence type="ECO:0000256" key="9">
    <source>
        <dbReference type="RuleBase" id="RU363036"/>
    </source>
</evidence>
<keyword evidence="6 9" id="KW-0648">Protein biosynthesis</keyword>
<evidence type="ECO:0000256" key="1">
    <source>
        <dbReference type="ARBA" id="ARBA00005594"/>
    </source>
</evidence>
<sequence length="362" mass="41418">MADERIDPWGNAEIKDYSHIFKEFGLNAFPEEWKKSLNHRLFERGIIIAHRDFQKIMQRISSKKPFINITGIASSGFLHLGHKADIDLFKFFKDCKAKNYFAISDIDAYVSREKIPDMEAAKKFAADNLAHALALGLETKDVYVQSRKEPRYYTFAFELGKKITQATFEAIYGHVDLGKVSAGLLQYADILHQQLKEYEGRMPSITGIGLDQDPHARLTRDIAQRLSYDIEVPSFIYFKHQSGLKEGTKMSSSDPDTAIFLNDSSEAAAKKISNAFTGGRNTEAEQRQLGGNPDVCKVHEILLFHHPDSREVKRIYDECRKGKWLCRECKQFTSKFVVQFLKKHQALVKKKMPIAQKIVYGK</sequence>
<evidence type="ECO:0000256" key="5">
    <source>
        <dbReference type="ARBA" id="ARBA00022840"/>
    </source>
</evidence>
<dbReference type="Proteomes" id="UP000677687">
    <property type="component" value="Unassembled WGS sequence"/>
</dbReference>
<dbReference type="PRINTS" id="PR01039">
    <property type="entry name" value="TRNASYNTHTRP"/>
</dbReference>
<dbReference type="SUPFAM" id="SSF52374">
    <property type="entry name" value="Nucleotidylyl transferase"/>
    <property type="match status" value="1"/>
</dbReference>
<dbReference type="GO" id="GO:0005524">
    <property type="term" value="F:ATP binding"/>
    <property type="evidence" value="ECO:0007669"/>
    <property type="project" value="UniProtKB-KW"/>
</dbReference>
<evidence type="ECO:0000256" key="7">
    <source>
        <dbReference type="ARBA" id="ARBA00023146"/>
    </source>
</evidence>
<dbReference type="PANTHER" id="PTHR10055:SF5">
    <property type="entry name" value="TRYPTOPHAN--TRNA LIGASE"/>
    <property type="match status" value="1"/>
</dbReference>
<keyword evidence="5 9" id="KW-0067">ATP-binding</keyword>
<dbReference type="InterPro" id="IPR014729">
    <property type="entry name" value="Rossmann-like_a/b/a_fold"/>
</dbReference>
<dbReference type="GO" id="GO:0006436">
    <property type="term" value="P:tryptophanyl-tRNA aminoacylation"/>
    <property type="evidence" value="ECO:0007669"/>
    <property type="project" value="UniProtKB-UniRule"/>
</dbReference>
<evidence type="ECO:0000313" key="10">
    <source>
        <dbReference type="EMBL" id="MBS3057764.1"/>
    </source>
</evidence>
<evidence type="ECO:0000256" key="4">
    <source>
        <dbReference type="ARBA" id="ARBA00022741"/>
    </source>
</evidence>
<name>A0A8T4KUZ5_9ARCH</name>
<proteinExistence type="inferred from homology"/>
<evidence type="ECO:0000256" key="8">
    <source>
        <dbReference type="NCBIfam" id="TIGR00233"/>
    </source>
</evidence>
<evidence type="ECO:0000256" key="6">
    <source>
        <dbReference type="ARBA" id="ARBA00022917"/>
    </source>
</evidence>
<evidence type="ECO:0000256" key="3">
    <source>
        <dbReference type="ARBA" id="ARBA00022598"/>
    </source>
</evidence>
<comment type="caution">
    <text evidence="10">The sequence shown here is derived from an EMBL/GenBank/DDBJ whole genome shotgun (WGS) entry which is preliminary data.</text>
</comment>
<dbReference type="Gene3D" id="1.10.240.10">
    <property type="entry name" value="Tyrosyl-Transfer RNA Synthetase"/>
    <property type="match status" value="1"/>
</dbReference>
<dbReference type="InterPro" id="IPR002306">
    <property type="entry name" value="Trp-tRNA-ligase"/>
</dbReference>
<dbReference type="InterPro" id="IPR002305">
    <property type="entry name" value="aa-tRNA-synth_Ic"/>
</dbReference>
<dbReference type="Pfam" id="PF00579">
    <property type="entry name" value="tRNA-synt_1b"/>
    <property type="match status" value="1"/>
</dbReference>
<keyword evidence="4 9" id="KW-0547">Nucleotide-binding</keyword>
<gene>
    <name evidence="10" type="primary">trpS</name>
    <name evidence="10" type="ORF">J4415_04015</name>
</gene>
<evidence type="ECO:0000313" key="11">
    <source>
        <dbReference type="Proteomes" id="UP000677687"/>
    </source>
</evidence>
<dbReference type="GO" id="GO:0005737">
    <property type="term" value="C:cytoplasm"/>
    <property type="evidence" value="ECO:0007669"/>
    <property type="project" value="UniProtKB-UniRule"/>
</dbReference>
<protein>
    <recommendedName>
        <fullName evidence="2 8">Tryptophan--tRNA ligase</fullName>
        <ecNumber evidence="2 8">6.1.1.2</ecNumber>
    </recommendedName>
</protein>
<reference evidence="10" key="1">
    <citation type="submission" date="2021-03" db="EMBL/GenBank/DDBJ databases">
        <authorList>
            <person name="Jaffe A."/>
        </authorList>
    </citation>
    <scope>NUCLEOTIDE SEQUENCE</scope>
    <source>
        <strain evidence="10">RIFCSPHIGHO2_01_FULL_AR10_44_11</strain>
    </source>
</reference>
<keyword evidence="7 9" id="KW-0030">Aminoacyl-tRNA synthetase</keyword>
<reference evidence="10" key="2">
    <citation type="submission" date="2021-05" db="EMBL/GenBank/DDBJ databases">
        <title>Protein family content uncovers lineage relationships and bacterial pathway maintenance mechanisms in DPANN archaea.</title>
        <authorList>
            <person name="Castelle C.J."/>
            <person name="Meheust R."/>
            <person name="Jaffe A.L."/>
            <person name="Seitz K."/>
            <person name="Gong X."/>
            <person name="Baker B.J."/>
            <person name="Banfield J.F."/>
        </authorList>
    </citation>
    <scope>NUCLEOTIDE SEQUENCE</scope>
    <source>
        <strain evidence="10">RIFCSPHIGHO2_01_FULL_AR10_44_11</strain>
    </source>
</reference>
<dbReference type="GO" id="GO:0004830">
    <property type="term" value="F:tryptophan-tRNA ligase activity"/>
    <property type="evidence" value="ECO:0007669"/>
    <property type="project" value="UniProtKB-UniRule"/>
</dbReference>
<comment type="similarity">
    <text evidence="1 9">Belongs to the class-I aminoacyl-tRNA synthetase family.</text>
</comment>
<dbReference type="PANTHER" id="PTHR10055">
    <property type="entry name" value="TRYPTOPHANYL-TRNA SYNTHETASE"/>
    <property type="match status" value="1"/>
</dbReference>
<dbReference type="Gene3D" id="3.40.50.620">
    <property type="entry name" value="HUPs"/>
    <property type="match status" value="1"/>
</dbReference>
<evidence type="ECO:0000256" key="2">
    <source>
        <dbReference type="ARBA" id="ARBA00013161"/>
    </source>
</evidence>
<keyword evidence="3 9" id="KW-0436">Ligase</keyword>
<dbReference type="NCBIfam" id="TIGR00233">
    <property type="entry name" value="trpS"/>
    <property type="match status" value="1"/>
</dbReference>
<accession>A0A8T4KUZ5</accession>
<dbReference type="EMBL" id="JAGVWD010000067">
    <property type="protein sequence ID" value="MBS3057764.1"/>
    <property type="molecule type" value="Genomic_DNA"/>
</dbReference>
<organism evidence="10 11">
    <name type="scientific">Candidatus Iainarchaeum sp</name>
    <dbReference type="NCBI Taxonomy" id="3101447"/>
    <lineage>
        <taxon>Archaea</taxon>
        <taxon>Candidatus Iainarchaeota</taxon>
        <taxon>Candidatus Iainarchaeia</taxon>
        <taxon>Candidatus Iainarchaeales</taxon>
        <taxon>Candidatus Iainarchaeaceae</taxon>
        <taxon>Candidatus Iainarchaeum</taxon>
    </lineage>
</organism>
<dbReference type="AlphaFoldDB" id="A0A8T4KUZ5"/>
<dbReference type="EC" id="6.1.1.2" evidence="2 8"/>